<evidence type="ECO:0000313" key="2">
    <source>
        <dbReference type="Proteomes" id="UP001147700"/>
    </source>
</evidence>
<organism evidence="1 2">
    <name type="scientific">Solirubrobacter deserti</name>
    <dbReference type="NCBI Taxonomy" id="2282478"/>
    <lineage>
        <taxon>Bacteria</taxon>
        <taxon>Bacillati</taxon>
        <taxon>Actinomycetota</taxon>
        <taxon>Thermoleophilia</taxon>
        <taxon>Solirubrobacterales</taxon>
        <taxon>Solirubrobacteraceae</taxon>
        <taxon>Solirubrobacter</taxon>
    </lineage>
</organism>
<accession>A0ABT4RSL5</accession>
<dbReference type="Proteomes" id="UP001147700">
    <property type="component" value="Unassembled WGS sequence"/>
</dbReference>
<evidence type="ECO:0000313" key="1">
    <source>
        <dbReference type="EMBL" id="MDA0141570.1"/>
    </source>
</evidence>
<keyword evidence="2" id="KW-1185">Reference proteome</keyword>
<dbReference type="InterPro" id="IPR011049">
    <property type="entry name" value="Serralysin-like_metalloprot_C"/>
</dbReference>
<name>A0ABT4RSL5_9ACTN</name>
<dbReference type="Gene3D" id="2.150.10.10">
    <property type="entry name" value="Serralysin-like metalloprotease, C-terminal"/>
    <property type="match status" value="1"/>
</dbReference>
<evidence type="ECO:0008006" key="3">
    <source>
        <dbReference type="Google" id="ProtNLM"/>
    </source>
</evidence>
<dbReference type="InterPro" id="IPR001343">
    <property type="entry name" value="Hemolysn_Ca-bd"/>
</dbReference>
<comment type="caution">
    <text evidence="1">The sequence shown here is derived from an EMBL/GenBank/DDBJ whole genome shotgun (WGS) entry which is preliminary data.</text>
</comment>
<gene>
    <name evidence="1" type="ORF">OJ962_29020</name>
</gene>
<protein>
    <recommendedName>
        <fullName evidence="3">Calcium-binding protein</fullName>
    </recommendedName>
</protein>
<sequence>MVTGNGGDSILGNEFANSIDAGAGNDSVHGRDGRDQIVGGLGSDFLLPSSPPNLVIPFGAVPDGDVDVVDCGAIGPNPADPGDVGFRVLSDGDLIHDCATVFNQ</sequence>
<reference evidence="1" key="1">
    <citation type="submission" date="2022-10" db="EMBL/GenBank/DDBJ databases">
        <title>The WGS of Solirubrobacter sp. CPCC 204708.</title>
        <authorList>
            <person name="Jiang Z."/>
        </authorList>
    </citation>
    <scope>NUCLEOTIDE SEQUENCE</scope>
    <source>
        <strain evidence="1">CPCC 204708</strain>
    </source>
</reference>
<dbReference type="Pfam" id="PF00353">
    <property type="entry name" value="HemolysinCabind"/>
    <property type="match status" value="1"/>
</dbReference>
<dbReference type="EMBL" id="JAPCID010000060">
    <property type="protein sequence ID" value="MDA0141570.1"/>
    <property type="molecule type" value="Genomic_DNA"/>
</dbReference>
<proteinExistence type="predicted"/>
<dbReference type="SUPFAM" id="SSF51120">
    <property type="entry name" value="beta-Roll"/>
    <property type="match status" value="1"/>
</dbReference>